<dbReference type="GO" id="GO:0000981">
    <property type="term" value="F:DNA-binding transcription factor activity, RNA polymerase II-specific"/>
    <property type="evidence" value="ECO:0000318"/>
    <property type="project" value="GO_Central"/>
</dbReference>
<organism evidence="11 12">
    <name type="scientific">Helobdella robusta</name>
    <name type="common">Californian leech</name>
    <dbReference type="NCBI Taxonomy" id="6412"/>
    <lineage>
        <taxon>Eukaryota</taxon>
        <taxon>Metazoa</taxon>
        <taxon>Spiralia</taxon>
        <taxon>Lophotrochozoa</taxon>
        <taxon>Annelida</taxon>
        <taxon>Clitellata</taxon>
        <taxon>Hirudinea</taxon>
        <taxon>Rhynchobdellida</taxon>
        <taxon>Glossiphoniidae</taxon>
        <taxon>Helobdella</taxon>
    </lineage>
</organism>
<feature type="compositionally biased region" description="Basic and acidic residues" evidence="8">
    <location>
        <begin position="96"/>
        <end position="110"/>
    </location>
</feature>
<evidence type="ECO:0000256" key="6">
    <source>
        <dbReference type="ARBA" id="ARBA00023242"/>
    </source>
</evidence>
<proteinExistence type="predicted"/>
<feature type="region of interest" description="Disordered" evidence="8">
    <location>
        <begin position="995"/>
        <end position="1024"/>
    </location>
</feature>
<accession>T1FQX9</accession>
<dbReference type="EMBL" id="AMQM01001428">
    <property type="status" value="NOT_ANNOTATED_CDS"/>
    <property type="molecule type" value="Genomic_DNA"/>
</dbReference>
<dbReference type="GeneID" id="20211226"/>
<dbReference type="SMART" id="SM00355">
    <property type="entry name" value="ZnF_C2H2"/>
    <property type="match status" value="9"/>
</dbReference>
<dbReference type="GO" id="GO:0006357">
    <property type="term" value="P:regulation of transcription by RNA polymerase II"/>
    <property type="evidence" value="ECO:0000318"/>
    <property type="project" value="GO_Central"/>
</dbReference>
<dbReference type="GO" id="GO:0005634">
    <property type="term" value="C:nucleus"/>
    <property type="evidence" value="ECO:0000318"/>
    <property type="project" value="GO_Central"/>
</dbReference>
<evidence type="ECO:0000259" key="9">
    <source>
        <dbReference type="PROSITE" id="PS50157"/>
    </source>
</evidence>
<dbReference type="InterPro" id="IPR050888">
    <property type="entry name" value="ZnF_C2H2-type_TF"/>
</dbReference>
<feature type="compositionally biased region" description="Low complexity" evidence="8">
    <location>
        <begin position="995"/>
        <end position="1016"/>
    </location>
</feature>
<dbReference type="PROSITE" id="PS50157">
    <property type="entry name" value="ZINC_FINGER_C2H2_2"/>
    <property type="match status" value="3"/>
</dbReference>
<reference evidence="11" key="3">
    <citation type="submission" date="2015-06" db="UniProtKB">
        <authorList>
            <consortium name="EnsemblMetazoa"/>
        </authorList>
    </citation>
    <scope>IDENTIFICATION</scope>
</reference>
<dbReference type="HOGENOM" id="CLU_289225_0_0_1"/>
<name>T1FQX9_HELRO</name>
<dbReference type="OMA" id="TICATQG"/>
<dbReference type="GO" id="GO:0043565">
    <property type="term" value="F:sequence-specific DNA binding"/>
    <property type="evidence" value="ECO:0000318"/>
    <property type="project" value="GO_Central"/>
</dbReference>
<dbReference type="Proteomes" id="UP000015101">
    <property type="component" value="Unassembled WGS sequence"/>
</dbReference>
<evidence type="ECO:0000256" key="1">
    <source>
        <dbReference type="ARBA" id="ARBA00004123"/>
    </source>
</evidence>
<dbReference type="RefSeq" id="XP_009025739.1">
    <property type="nucleotide sequence ID" value="XM_009027491.1"/>
</dbReference>
<gene>
    <name evidence="11" type="primary">20211226</name>
    <name evidence="10" type="ORF">HELRODRAFT_189305</name>
</gene>
<dbReference type="Gene3D" id="3.30.160.60">
    <property type="entry name" value="Classic Zinc Finger"/>
    <property type="match status" value="1"/>
</dbReference>
<dbReference type="InParanoid" id="T1FQX9"/>
<keyword evidence="6" id="KW-0539">Nucleus</keyword>
<feature type="domain" description="C2H2-type" evidence="9">
    <location>
        <begin position="889"/>
        <end position="912"/>
    </location>
</feature>
<dbReference type="OrthoDB" id="5803930at2759"/>
<evidence type="ECO:0000256" key="2">
    <source>
        <dbReference type="ARBA" id="ARBA00022723"/>
    </source>
</evidence>
<evidence type="ECO:0000256" key="4">
    <source>
        <dbReference type="ARBA" id="ARBA00022771"/>
    </source>
</evidence>
<keyword evidence="5" id="KW-0862">Zinc</keyword>
<feature type="domain" description="C2H2-type" evidence="9">
    <location>
        <begin position="757"/>
        <end position="785"/>
    </location>
</feature>
<dbReference type="CTD" id="20211226"/>
<feature type="region of interest" description="Disordered" evidence="8">
    <location>
        <begin position="92"/>
        <end position="112"/>
    </location>
</feature>
<protein>
    <recommendedName>
        <fullName evidence="9">C2H2-type domain-containing protein</fullName>
    </recommendedName>
</protein>
<evidence type="ECO:0000256" key="3">
    <source>
        <dbReference type="ARBA" id="ARBA00022737"/>
    </source>
</evidence>
<evidence type="ECO:0000313" key="12">
    <source>
        <dbReference type="Proteomes" id="UP000015101"/>
    </source>
</evidence>
<dbReference type="PROSITE" id="PS00028">
    <property type="entry name" value="ZINC_FINGER_C2H2_1"/>
    <property type="match status" value="3"/>
</dbReference>
<comment type="subcellular location">
    <subcellularLocation>
        <location evidence="1">Nucleus</location>
    </subcellularLocation>
</comment>
<keyword evidence="2" id="KW-0479">Metal-binding</keyword>
<evidence type="ECO:0000256" key="8">
    <source>
        <dbReference type="SAM" id="MobiDB-lite"/>
    </source>
</evidence>
<feature type="domain" description="C2H2-type" evidence="9">
    <location>
        <begin position="914"/>
        <end position="942"/>
    </location>
</feature>
<evidence type="ECO:0000313" key="10">
    <source>
        <dbReference type="EMBL" id="ESN96601.1"/>
    </source>
</evidence>
<keyword evidence="4 7" id="KW-0863">Zinc-finger</keyword>
<reference evidence="12" key="1">
    <citation type="submission" date="2012-12" db="EMBL/GenBank/DDBJ databases">
        <authorList>
            <person name="Hellsten U."/>
            <person name="Grimwood J."/>
            <person name="Chapman J.A."/>
            <person name="Shapiro H."/>
            <person name="Aerts A."/>
            <person name="Otillar R.P."/>
            <person name="Terry A.Y."/>
            <person name="Boore J.L."/>
            <person name="Simakov O."/>
            <person name="Marletaz F."/>
            <person name="Cho S.-J."/>
            <person name="Edsinger-Gonzales E."/>
            <person name="Havlak P."/>
            <person name="Kuo D.-H."/>
            <person name="Larsson T."/>
            <person name="Lv J."/>
            <person name="Arendt D."/>
            <person name="Savage R."/>
            <person name="Osoegawa K."/>
            <person name="de Jong P."/>
            <person name="Lindberg D.R."/>
            <person name="Seaver E.C."/>
            <person name="Weisblat D.A."/>
            <person name="Putnam N.H."/>
            <person name="Grigoriev I.V."/>
            <person name="Rokhsar D.S."/>
        </authorList>
    </citation>
    <scope>NUCLEOTIDE SEQUENCE</scope>
</reference>
<evidence type="ECO:0000256" key="5">
    <source>
        <dbReference type="ARBA" id="ARBA00022833"/>
    </source>
</evidence>
<evidence type="ECO:0000256" key="7">
    <source>
        <dbReference type="PROSITE-ProRule" id="PRU00042"/>
    </source>
</evidence>
<dbReference type="EnsemblMetazoa" id="HelroT189305">
    <property type="protein sequence ID" value="HelroP189305"/>
    <property type="gene ID" value="HelroG189305"/>
</dbReference>
<dbReference type="EMBL" id="KB097495">
    <property type="protein sequence ID" value="ESN96601.1"/>
    <property type="molecule type" value="Genomic_DNA"/>
</dbReference>
<dbReference type="InterPro" id="IPR013087">
    <property type="entry name" value="Znf_C2H2_type"/>
</dbReference>
<dbReference type="KEGG" id="hro:HELRODRAFT_189305"/>
<reference evidence="10 12" key="2">
    <citation type="journal article" date="2013" name="Nature">
        <title>Insights into bilaterian evolution from three spiralian genomes.</title>
        <authorList>
            <person name="Simakov O."/>
            <person name="Marletaz F."/>
            <person name="Cho S.J."/>
            <person name="Edsinger-Gonzales E."/>
            <person name="Havlak P."/>
            <person name="Hellsten U."/>
            <person name="Kuo D.H."/>
            <person name="Larsson T."/>
            <person name="Lv J."/>
            <person name="Arendt D."/>
            <person name="Savage R."/>
            <person name="Osoegawa K."/>
            <person name="de Jong P."/>
            <person name="Grimwood J."/>
            <person name="Chapman J.A."/>
            <person name="Shapiro H."/>
            <person name="Aerts A."/>
            <person name="Otillar R.P."/>
            <person name="Terry A.Y."/>
            <person name="Boore J.L."/>
            <person name="Grigoriev I.V."/>
            <person name="Lindberg D.R."/>
            <person name="Seaver E.C."/>
            <person name="Weisblat D.A."/>
            <person name="Putnam N.H."/>
            <person name="Rokhsar D.S."/>
        </authorList>
    </citation>
    <scope>NUCLEOTIDE SEQUENCE</scope>
</reference>
<keyword evidence="12" id="KW-1185">Reference proteome</keyword>
<dbReference type="AlphaFoldDB" id="T1FQX9"/>
<keyword evidence="3" id="KW-0677">Repeat</keyword>
<evidence type="ECO:0000313" key="11">
    <source>
        <dbReference type="EnsemblMetazoa" id="HelroP189305"/>
    </source>
</evidence>
<sequence length="1061" mass="119566">MSAYIDSMNELEQLNTNNVNSVCDILKSMVEQAGESNLKERIATNGENSRNGVDKFKVMEENTGLTMMDLSLNDSITVDTNGDGECEELIDSSDEANDKVGNRNEQEDKLNNTSDSLDCEITEVITKKKVKKSTSYDNNSAKSREFAYDEVVNAVRSNINLSNPAFITTSNNSYTTVNNIASQMPQQTSSSLFSPLTYLKTTNFMPTTIVIKPTNSFVKYPLYTIPHMANSKPDIEKVIDANPLKSSTQIYSPSTVLSYNNFIKSLECRQPAQTFFAPAQKVSPQYMDILNRIQSQRKQQQSISDQLLCKLATDKKRNDTTHYLKLLNPNGPRMNGSLAESIKVNTPVCNIIPVNESNLTGFDNSNKMTSFGNITFRCWINFGQIPQLKCGCGFKTFSNCSLENHKRSVTLSSSETTRCCYCMKFSSRLLAKFSEHMTTVHDVECKFLKPMSSFMCDYCPFDAKESRKLLSHLKQCQKKFNLDCNLMTFSDPYDLPLVRREPTIHNVKTLKNISISNNSNNLKLLPTKNPGFISQLNQQRQQQQQEPQQQQQASSLFSASNLNVNQMPPLTLAQIQDLIKKKKIAIASATNNSNVHFPIKIIPHMNFSAAGKMKSAQGFPLSLTSTTNIQTLPSSSTSSFSAPSSNINQKLFDSKQKTVKEMFKEMQINSKLNSNQSAVRSVNYSKKINQLTKNIMNNVKVSNPKKGSNKSIASTPGPSCEICSEKIENLDCLLLHFNAIHKLKIYDINFFTWGKRFVCRICFEAFWTKAGLNTHHHFAHNVEIKYCKLCDSLKSNIIQHLSTVHNKTLLDMFILKFCYICYSKLDNFDTFASHMCGNHGDIFPSLKFLQGMLRMVKLDTPVTQPPAKKCKLSVSQLADNISRCNKQKYKCEPCNTKFFSAESLDCHRETKHRYPCTRCTQKFPSTVLVRSHFSKAHANDRDRCPLCREMVRIGVPMIRHIRRIHLKRCTVDIPRLPNDIKSFVVTSNNVNYNNNSNNISNNTNNITNNKNNTSTTASGLQNVKKSSSSSSSIICDKVAVVSLIDLATIDNDDDDDVVKCP</sequence>
<dbReference type="GO" id="GO:0008270">
    <property type="term" value="F:zinc ion binding"/>
    <property type="evidence" value="ECO:0007669"/>
    <property type="project" value="UniProtKB-KW"/>
</dbReference>
<dbReference type="PANTHER" id="PTHR24406">
    <property type="entry name" value="TRANSCRIPTIONAL REPRESSOR CTCFL-RELATED"/>
    <property type="match status" value="1"/>
</dbReference>